<dbReference type="RefSeq" id="WP_107289073.1">
    <property type="nucleotide sequence ID" value="NZ_PYNF01000003.1"/>
</dbReference>
<organism evidence="1 2">
    <name type="scientific">Photobacterium kishitanii</name>
    <dbReference type="NCBI Taxonomy" id="318456"/>
    <lineage>
        <taxon>Bacteria</taxon>
        <taxon>Pseudomonadati</taxon>
        <taxon>Pseudomonadota</taxon>
        <taxon>Gammaproteobacteria</taxon>
        <taxon>Vibrionales</taxon>
        <taxon>Vibrionaceae</taxon>
        <taxon>Photobacterium</taxon>
    </lineage>
</organism>
<accession>A0A2T3KLB1</accession>
<dbReference type="EMBL" id="PYNF01000003">
    <property type="protein sequence ID" value="PSV00443.1"/>
    <property type="molecule type" value="Genomic_DNA"/>
</dbReference>
<name>A0A2T3KLB1_9GAMM</name>
<dbReference type="InterPro" id="IPR029063">
    <property type="entry name" value="SAM-dependent_MTases_sf"/>
</dbReference>
<evidence type="ECO:0000313" key="1">
    <source>
        <dbReference type="EMBL" id="PSV00443.1"/>
    </source>
</evidence>
<gene>
    <name evidence="1" type="ORF">C9J27_04745</name>
</gene>
<evidence type="ECO:0000313" key="2">
    <source>
        <dbReference type="Proteomes" id="UP000241426"/>
    </source>
</evidence>
<protein>
    <recommendedName>
        <fullName evidence="3">DNA (cytosine-5-)-methyltransferase</fullName>
    </recommendedName>
</protein>
<dbReference type="Gene3D" id="3.40.50.150">
    <property type="entry name" value="Vaccinia Virus protein VP39"/>
    <property type="match status" value="1"/>
</dbReference>
<dbReference type="Proteomes" id="UP000241426">
    <property type="component" value="Unassembled WGS sequence"/>
</dbReference>
<sequence length="256" mass="28760">MKKTAIIDHQVSAKETNRGKRIWFRSDLLDTRCGVSLGDKFRVEHGNNRIRLIKDLNGTLSITNSRGKLSFDLHNKKVAETFSDSIDHVFIELSLYEIVICIRRSDERLQERINNFRQRIKKKESLLLGDLCSGIGGLAHSIASGFNRVGQSIRCAFAVDHHFDIMESAALTNPTYDENTVIMNCSLEQAPLERMCQLDILVTGLSCKAATRQAGGKKLSLPEYHEEAGWLAMALPTIIEKTNPRCLMCSNLIIQA</sequence>
<proteinExistence type="predicted"/>
<dbReference type="AlphaFoldDB" id="A0A2T3KLB1"/>
<evidence type="ECO:0008006" key="3">
    <source>
        <dbReference type="Google" id="ProtNLM"/>
    </source>
</evidence>
<dbReference type="SUPFAM" id="SSF53335">
    <property type="entry name" value="S-adenosyl-L-methionine-dependent methyltransferases"/>
    <property type="match status" value="1"/>
</dbReference>
<comment type="caution">
    <text evidence="1">The sequence shown here is derived from an EMBL/GenBank/DDBJ whole genome shotgun (WGS) entry which is preliminary data.</text>
</comment>
<reference evidence="1 2" key="1">
    <citation type="submission" date="2018-01" db="EMBL/GenBank/DDBJ databases">
        <title>Whole genome sequencing of Histamine producing bacteria.</title>
        <authorList>
            <person name="Butler K."/>
        </authorList>
    </citation>
    <scope>NUCLEOTIDE SEQUENCE [LARGE SCALE GENOMIC DNA]</scope>
    <source>
        <strain evidence="1 2">FS-7.2</strain>
    </source>
</reference>